<comment type="caution">
    <text evidence="1">The sequence shown here is derived from an EMBL/GenBank/DDBJ whole genome shotgun (WGS) entry which is preliminary data.</text>
</comment>
<accession>A0A1V4J315</accession>
<dbReference type="AlphaFoldDB" id="A0A1V4J315"/>
<evidence type="ECO:0000313" key="1">
    <source>
        <dbReference type="EMBL" id="OPJ66520.1"/>
    </source>
</evidence>
<organism evidence="1 2">
    <name type="scientific">Patagioenas fasciata monilis</name>
    <dbReference type="NCBI Taxonomy" id="372326"/>
    <lineage>
        <taxon>Eukaryota</taxon>
        <taxon>Metazoa</taxon>
        <taxon>Chordata</taxon>
        <taxon>Craniata</taxon>
        <taxon>Vertebrata</taxon>
        <taxon>Euteleostomi</taxon>
        <taxon>Archelosauria</taxon>
        <taxon>Archosauria</taxon>
        <taxon>Dinosauria</taxon>
        <taxon>Saurischia</taxon>
        <taxon>Theropoda</taxon>
        <taxon>Coelurosauria</taxon>
        <taxon>Aves</taxon>
        <taxon>Neognathae</taxon>
        <taxon>Neoaves</taxon>
        <taxon>Columbimorphae</taxon>
        <taxon>Columbiformes</taxon>
        <taxon>Columbidae</taxon>
        <taxon>Patagioenas</taxon>
    </lineage>
</organism>
<keyword evidence="2" id="KW-1185">Reference proteome</keyword>
<sequence>MQDDNKVLTVTSSSEQGDFTFTQLREQERSSEEYSSSWKKQMDKFTLQKHHFHIKLWNLSENSSNSLKKHLSTLFYNLLEKSNLYDSSQISIQSEAG</sequence>
<proteinExistence type="predicted"/>
<reference evidence="1 2" key="1">
    <citation type="submission" date="2016-02" db="EMBL/GenBank/DDBJ databases">
        <title>Band-tailed pigeon sequencing and assembly.</title>
        <authorList>
            <person name="Soares A.E."/>
            <person name="Novak B.J."/>
            <person name="Rice E.S."/>
            <person name="O'Connell B."/>
            <person name="Chang D."/>
            <person name="Weber S."/>
            <person name="Shapiro B."/>
        </authorList>
    </citation>
    <scope>NUCLEOTIDE SEQUENCE [LARGE SCALE GENOMIC DNA]</scope>
    <source>
        <strain evidence="1">BTP2013</strain>
        <tissue evidence="1">Blood</tissue>
    </source>
</reference>
<name>A0A1V4J315_PATFA</name>
<dbReference type="Proteomes" id="UP000190648">
    <property type="component" value="Unassembled WGS sequence"/>
</dbReference>
<gene>
    <name evidence="1" type="ORF">AV530_016565</name>
</gene>
<evidence type="ECO:0000313" key="2">
    <source>
        <dbReference type="Proteomes" id="UP000190648"/>
    </source>
</evidence>
<protein>
    <submittedName>
        <fullName evidence="1">Uncharacterized protein</fullName>
    </submittedName>
</protein>
<dbReference type="EMBL" id="LSYS01009367">
    <property type="protein sequence ID" value="OPJ66520.1"/>
    <property type="molecule type" value="Genomic_DNA"/>
</dbReference>